<protein>
    <submittedName>
        <fullName evidence="1">Uncharacterized protein</fullName>
    </submittedName>
</protein>
<organism evidence="1 2">
    <name type="scientific">Candidatus Opimibacter skivensis</name>
    <dbReference type="NCBI Taxonomy" id="2982028"/>
    <lineage>
        <taxon>Bacteria</taxon>
        <taxon>Pseudomonadati</taxon>
        <taxon>Bacteroidota</taxon>
        <taxon>Saprospiria</taxon>
        <taxon>Saprospirales</taxon>
        <taxon>Saprospiraceae</taxon>
        <taxon>Candidatus Opimibacter</taxon>
    </lineage>
</organism>
<evidence type="ECO:0000313" key="1">
    <source>
        <dbReference type="EMBL" id="MBK9982195.1"/>
    </source>
</evidence>
<gene>
    <name evidence="1" type="ORF">IPP15_07175</name>
</gene>
<dbReference type="AlphaFoldDB" id="A0A9D7XNG8"/>
<sequence>MIWTALENCNSDPGFHRIWTLTDPYGNARSSTQPVSPFQLHYISGYISRRYLSIPRSGYDDFQSHWFSPYAGECLQLFNTGLCIQLNWSEVSHIILVINGCTLIIVVMP</sequence>
<proteinExistence type="predicted"/>
<dbReference type="Proteomes" id="UP000808337">
    <property type="component" value="Unassembled WGS sequence"/>
</dbReference>
<reference evidence="1 2" key="1">
    <citation type="submission" date="2020-10" db="EMBL/GenBank/DDBJ databases">
        <title>Connecting structure to function with the recovery of over 1000 high-quality activated sludge metagenome-assembled genomes encoding full-length rRNA genes using long-read sequencing.</title>
        <authorList>
            <person name="Singleton C.M."/>
            <person name="Petriglieri F."/>
            <person name="Kristensen J.M."/>
            <person name="Kirkegaard R.H."/>
            <person name="Michaelsen T.Y."/>
            <person name="Andersen M.H."/>
            <person name="Karst S.M."/>
            <person name="Dueholm M.S."/>
            <person name="Nielsen P.H."/>
            <person name="Albertsen M."/>
        </authorList>
    </citation>
    <scope>NUCLEOTIDE SEQUENCE [LARGE SCALE GENOMIC DNA]</scope>
    <source>
        <strain evidence="1">Ribe_18-Q3-R11-54_MAXAC.273</strain>
    </source>
</reference>
<comment type="caution">
    <text evidence="1">The sequence shown here is derived from an EMBL/GenBank/DDBJ whole genome shotgun (WGS) entry which is preliminary data.</text>
</comment>
<dbReference type="EMBL" id="JADKGY010000004">
    <property type="protein sequence ID" value="MBK9982195.1"/>
    <property type="molecule type" value="Genomic_DNA"/>
</dbReference>
<evidence type="ECO:0000313" key="2">
    <source>
        <dbReference type="Proteomes" id="UP000808337"/>
    </source>
</evidence>
<accession>A0A9D7XNG8</accession>
<name>A0A9D7XNG8_9BACT</name>